<organism evidence="1 2">
    <name type="scientific">Escherichia coli</name>
    <dbReference type="NCBI Taxonomy" id="562"/>
    <lineage>
        <taxon>Bacteria</taxon>
        <taxon>Pseudomonadati</taxon>
        <taxon>Pseudomonadota</taxon>
        <taxon>Gammaproteobacteria</taxon>
        <taxon>Enterobacterales</taxon>
        <taxon>Enterobacteriaceae</taxon>
        <taxon>Escherichia</taxon>
    </lineage>
</organism>
<proteinExistence type="predicted"/>
<name>A0A376TWW5_ECOLX</name>
<dbReference type="AlphaFoldDB" id="A0A376TWW5"/>
<reference evidence="1 2" key="1">
    <citation type="submission" date="2018-06" db="EMBL/GenBank/DDBJ databases">
        <authorList>
            <consortium name="Pathogen Informatics"/>
            <person name="Doyle S."/>
        </authorList>
    </citation>
    <scope>NUCLEOTIDE SEQUENCE [LARGE SCALE GENOMIC DNA]</scope>
    <source>
        <strain evidence="1 2">NCTC8622</strain>
    </source>
</reference>
<dbReference type="EMBL" id="UGCP01000002">
    <property type="protein sequence ID" value="STI81532.1"/>
    <property type="molecule type" value="Genomic_DNA"/>
</dbReference>
<evidence type="ECO:0000313" key="2">
    <source>
        <dbReference type="Proteomes" id="UP000254079"/>
    </source>
</evidence>
<protein>
    <submittedName>
        <fullName evidence="1">ABC transporter permease</fullName>
    </submittedName>
</protein>
<evidence type="ECO:0000313" key="1">
    <source>
        <dbReference type="EMBL" id="STI81532.1"/>
    </source>
</evidence>
<gene>
    <name evidence="1" type="primary">yhdY_1</name>
    <name evidence="1" type="ORF">NCTC8622_00466</name>
</gene>
<sequence length="43" mass="4812">MTKVLLSQPSRPASHNSSRAMVWVRKNLFSSWSNSLLTMAAYG</sequence>
<dbReference type="Proteomes" id="UP000254079">
    <property type="component" value="Unassembled WGS sequence"/>
</dbReference>
<accession>A0A376TWW5</accession>